<comment type="caution">
    <text evidence="3">The sequence shown here is derived from an EMBL/GenBank/DDBJ whole genome shotgun (WGS) entry which is preliminary data.</text>
</comment>
<evidence type="ECO:0000259" key="2">
    <source>
        <dbReference type="PROSITE" id="PS51194"/>
    </source>
</evidence>
<feature type="domain" description="Helicase ATP-binding" evidence="1">
    <location>
        <begin position="17"/>
        <end position="147"/>
    </location>
</feature>
<dbReference type="InterPro" id="IPR014001">
    <property type="entry name" value="Helicase_ATP-bd"/>
</dbReference>
<dbReference type="PROSITE" id="PS51194">
    <property type="entry name" value="HELICASE_CTER"/>
    <property type="match status" value="1"/>
</dbReference>
<dbReference type="PROSITE" id="PS51192">
    <property type="entry name" value="HELICASE_ATP_BIND_1"/>
    <property type="match status" value="1"/>
</dbReference>
<evidence type="ECO:0000313" key="4">
    <source>
        <dbReference type="Proteomes" id="UP000032668"/>
    </source>
</evidence>
<dbReference type="PANTHER" id="PTHR47396:SF1">
    <property type="entry name" value="ATP-DEPENDENT HELICASE IRC3-RELATED"/>
    <property type="match status" value="1"/>
</dbReference>
<dbReference type="SUPFAM" id="SSF52540">
    <property type="entry name" value="P-loop containing nucleoside triphosphate hydrolases"/>
    <property type="match status" value="1"/>
</dbReference>
<evidence type="ECO:0000313" key="3">
    <source>
        <dbReference type="EMBL" id="GAN79809.1"/>
    </source>
</evidence>
<proteinExistence type="predicted"/>
<dbReference type="AlphaFoldDB" id="A0A0D6PG41"/>
<reference evidence="3 4" key="1">
    <citation type="submission" date="2012-11" db="EMBL/GenBank/DDBJ databases">
        <title>Whole genome sequence of Acidocella aminolytica 101 = DSM 11237.</title>
        <authorList>
            <person name="Azuma Y."/>
            <person name="Higashiura N."/>
            <person name="Hirakawa H."/>
            <person name="Matsushita K."/>
        </authorList>
    </citation>
    <scope>NUCLEOTIDE SEQUENCE [LARGE SCALE GENOMIC DNA]</scope>
    <source>
        <strain evidence="4">101 / DSM 11237</strain>
    </source>
</reference>
<dbReference type="RefSeq" id="WP_052948325.1">
    <property type="nucleotide sequence ID" value="NZ_BANC01000030.1"/>
</dbReference>
<dbReference type="InterPro" id="IPR027417">
    <property type="entry name" value="P-loop_NTPase"/>
</dbReference>
<dbReference type="Pfam" id="PF04851">
    <property type="entry name" value="ResIII"/>
    <property type="match status" value="1"/>
</dbReference>
<dbReference type="Gene3D" id="3.40.50.300">
    <property type="entry name" value="P-loop containing nucleotide triphosphate hydrolases"/>
    <property type="match status" value="2"/>
</dbReference>
<accession>A0A0D6PG41</accession>
<dbReference type="PANTHER" id="PTHR47396">
    <property type="entry name" value="TYPE I RESTRICTION ENZYME ECOKI R PROTEIN"/>
    <property type="match status" value="1"/>
</dbReference>
<dbReference type="SMART" id="SM00487">
    <property type="entry name" value="DEXDc"/>
    <property type="match status" value="1"/>
</dbReference>
<organism evidence="3 4">
    <name type="scientific">Acidocella aminolytica 101 = DSM 11237</name>
    <dbReference type="NCBI Taxonomy" id="1120923"/>
    <lineage>
        <taxon>Bacteria</taxon>
        <taxon>Pseudomonadati</taxon>
        <taxon>Pseudomonadota</taxon>
        <taxon>Alphaproteobacteria</taxon>
        <taxon>Acetobacterales</taxon>
        <taxon>Acidocellaceae</taxon>
        <taxon>Acidocella</taxon>
    </lineage>
</organism>
<dbReference type="GO" id="GO:0005829">
    <property type="term" value="C:cytosol"/>
    <property type="evidence" value="ECO:0007669"/>
    <property type="project" value="TreeGrafter"/>
</dbReference>
<protein>
    <submittedName>
        <fullName evidence="3">Type III restriction enzyme res subunit</fullName>
    </submittedName>
</protein>
<gene>
    <name evidence="3" type="ORF">Aam_030_042</name>
</gene>
<dbReference type="GO" id="GO:0003677">
    <property type="term" value="F:DNA binding"/>
    <property type="evidence" value="ECO:0007669"/>
    <property type="project" value="InterPro"/>
</dbReference>
<dbReference type="SMART" id="SM00490">
    <property type="entry name" value="HELICc"/>
    <property type="match status" value="1"/>
</dbReference>
<name>A0A0D6PG41_9PROT</name>
<dbReference type="InterPro" id="IPR050742">
    <property type="entry name" value="Helicase_Restrict-Modif_Enz"/>
</dbReference>
<dbReference type="OrthoDB" id="9803459at2"/>
<dbReference type="STRING" id="1120923.SAMN02746095_02989"/>
<sequence length="494" mass="52967">MINLRPYQSDALDGVRAAYAAGHRAPLLVAPTGAGKTIMFSDVALRAAEKNMPTLILAHRRELIRQASKKLTLSNVPHGIIAPGFTPTRDLVRVGSVQTVARRLDRPEAQGFKLIVIDEAHHAVAGQWDQIITANPKARLLGVTATPERQDGRGLGVAAGGCFDVLVDGPKIGDLIADGYLVRTKTYAPSVEADVSNVPIRGGDYVPDALAEVMDTPAITGDVVAHYARYAPGLPTIVFCANRKHGEHVAQAFSAAGWRAAFADGTMKGKDRDAALGGLETGAVQVLCVADLVSEGVDIPTVSCVISVRKTTSLGLWMQQVGRGLRTVYAPGFDLNDRAGRLLAIAASNKPHLILLDHSGNTLRHGLPDTERDWSLDGKCKKERTAPTLKQCPGCFAIHQPAPVCPHCGHDYNAGKATLSELPLVSAPGELKEVDEAMAARIAQLRKGKLTDILTGSETLAELREIGKARGYSPQWPWMQFQEAKRRREAKKAA</sequence>
<feature type="domain" description="Helicase C-terminal" evidence="2">
    <location>
        <begin position="222"/>
        <end position="375"/>
    </location>
</feature>
<keyword evidence="4" id="KW-1185">Reference proteome</keyword>
<dbReference type="EMBL" id="BANC01000030">
    <property type="protein sequence ID" value="GAN79809.1"/>
    <property type="molecule type" value="Genomic_DNA"/>
</dbReference>
<evidence type="ECO:0000259" key="1">
    <source>
        <dbReference type="PROSITE" id="PS51192"/>
    </source>
</evidence>
<dbReference type="Pfam" id="PF00271">
    <property type="entry name" value="Helicase_C"/>
    <property type="match status" value="1"/>
</dbReference>
<dbReference type="InterPro" id="IPR001650">
    <property type="entry name" value="Helicase_C-like"/>
</dbReference>
<dbReference type="GO" id="GO:0016787">
    <property type="term" value="F:hydrolase activity"/>
    <property type="evidence" value="ECO:0007669"/>
    <property type="project" value="InterPro"/>
</dbReference>
<dbReference type="GO" id="GO:0005524">
    <property type="term" value="F:ATP binding"/>
    <property type="evidence" value="ECO:0007669"/>
    <property type="project" value="InterPro"/>
</dbReference>
<dbReference type="InterPro" id="IPR006935">
    <property type="entry name" value="Helicase/UvrB_N"/>
</dbReference>
<dbReference type="Proteomes" id="UP000032668">
    <property type="component" value="Unassembled WGS sequence"/>
</dbReference>